<dbReference type="Pfam" id="PF13188">
    <property type="entry name" value="PAS_8"/>
    <property type="match status" value="1"/>
</dbReference>
<dbReference type="InterPro" id="IPR003661">
    <property type="entry name" value="HisK_dim/P_dom"/>
</dbReference>
<dbReference type="InterPro" id="IPR036890">
    <property type="entry name" value="HATPase_C_sf"/>
</dbReference>
<dbReference type="SUPFAM" id="SSF47384">
    <property type="entry name" value="Homodimeric domain of signal transducing histidine kinase"/>
    <property type="match status" value="1"/>
</dbReference>
<evidence type="ECO:0000313" key="9">
    <source>
        <dbReference type="EMBL" id="KKN00594.1"/>
    </source>
</evidence>
<dbReference type="InterPro" id="IPR035965">
    <property type="entry name" value="PAS-like_dom_sf"/>
</dbReference>
<feature type="domain" description="PAC" evidence="8">
    <location>
        <begin position="74"/>
        <end position="124"/>
    </location>
</feature>
<evidence type="ECO:0000259" key="6">
    <source>
        <dbReference type="PROSITE" id="PS50109"/>
    </source>
</evidence>
<dbReference type="CDD" id="cd00075">
    <property type="entry name" value="HATPase"/>
    <property type="match status" value="1"/>
</dbReference>
<keyword evidence="5" id="KW-0418">Kinase</keyword>
<dbReference type="Gene3D" id="3.30.565.10">
    <property type="entry name" value="Histidine kinase-like ATPase, C-terminal domain"/>
    <property type="match status" value="1"/>
</dbReference>
<dbReference type="InterPro" id="IPR004358">
    <property type="entry name" value="Sig_transdc_His_kin-like_C"/>
</dbReference>
<dbReference type="PANTHER" id="PTHR43304">
    <property type="entry name" value="PHYTOCHROME-LIKE PROTEIN CPH1"/>
    <property type="match status" value="1"/>
</dbReference>
<dbReference type="InterPro" id="IPR000700">
    <property type="entry name" value="PAS-assoc_C"/>
</dbReference>
<feature type="domain" description="PAS" evidence="7">
    <location>
        <begin position="193"/>
        <end position="247"/>
    </location>
</feature>
<proteinExistence type="predicted"/>
<dbReference type="PROSITE" id="PS50109">
    <property type="entry name" value="HIS_KIN"/>
    <property type="match status" value="1"/>
</dbReference>
<dbReference type="CDD" id="cd00130">
    <property type="entry name" value="PAS"/>
    <property type="match status" value="3"/>
</dbReference>
<feature type="domain" description="PAC" evidence="8">
    <location>
        <begin position="493"/>
        <end position="545"/>
    </location>
</feature>
<dbReference type="GO" id="GO:0006355">
    <property type="term" value="P:regulation of DNA-templated transcription"/>
    <property type="evidence" value="ECO:0007669"/>
    <property type="project" value="InterPro"/>
</dbReference>
<keyword evidence="4" id="KW-0808">Transferase</keyword>
<dbReference type="SUPFAM" id="SSF55785">
    <property type="entry name" value="PYP-like sensor domain (PAS domain)"/>
    <property type="match status" value="4"/>
</dbReference>
<feature type="domain" description="PAS" evidence="7">
    <location>
        <begin position="425"/>
        <end position="482"/>
    </location>
</feature>
<dbReference type="InterPro" id="IPR013767">
    <property type="entry name" value="PAS_fold"/>
</dbReference>
<evidence type="ECO:0000256" key="5">
    <source>
        <dbReference type="ARBA" id="ARBA00022777"/>
    </source>
</evidence>
<dbReference type="Pfam" id="PF02518">
    <property type="entry name" value="HATPase_c"/>
    <property type="match status" value="1"/>
</dbReference>
<evidence type="ECO:0000259" key="8">
    <source>
        <dbReference type="PROSITE" id="PS50113"/>
    </source>
</evidence>
<feature type="domain" description="Histidine kinase" evidence="6">
    <location>
        <begin position="724"/>
        <end position="945"/>
    </location>
</feature>
<dbReference type="EMBL" id="LAZR01005358">
    <property type="protein sequence ID" value="KKN00594.1"/>
    <property type="molecule type" value="Genomic_DNA"/>
</dbReference>
<name>A0A0F9M4G6_9ZZZZ</name>
<protein>
    <recommendedName>
        <fullName evidence="2">histidine kinase</fullName>
        <ecNumber evidence="2">2.7.13.3</ecNumber>
    </recommendedName>
</protein>
<dbReference type="PRINTS" id="PR00344">
    <property type="entry name" value="BCTRLSENSOR"/>
</dbReference>
<dbReference type="InterPro" id="IPR052162">
    <property type="entry name" value="Sensor_kinase/Photoreceptor"/>
</dbReference>
<gene>
    <name evidence="9" type="ORF">LCGC14_1136210</name>
</gene>
<dbReference type="InterPro" id="IPR001610">
    <property type="entry name" value="PAC"/>
</dbReference>
<dbReference type="SMART" id="SM00091">
    <property type="entry name" value="PAS"/>
    <property type="match status" value="4"/>
</dbReference>
<organism evidence="9">
    <name type="scientific">marine sediment metagenome</name>
    <dbReference type="NCBI Taxonomy" id="412755"/>
    <lineage>
        <taxon>unclassified sequences</taxon>
        <taxon>metagenomes</taxon>
        <taxon>ecological metagenomes</taxon>
    </lineage>
</organism>
<dbReference type="SUPFAM" id="SSF55874">
    <property type="entry name" value="ATPase domain of HSP90 chaperone/DNA topoisomerase II/histidine kinase"/>
    <property type="match status" value="1"/>
</dbReference>
<evidence type="ECO:0000256" key="2">
    <source>
        <dbReference type="ARBA" id="ARBA00012438"/>
    </source>
</evidence>
<dbReference type="PANTHER" id="PTHR43304:SF1">
    <property type="entry name" value="PAC DOMAIN-CONTAINING PROTEIN"/>
    <property type="match status" value="1"/>
</dbReference>
<evidence type="ECO:0000256" key="3">
    <source>
        <dbReference type="ARBA" id="ARBA00022553"/>
    </source>
</evidence>
<dbReference type="SMART" id="SM00086">
    <property type="entry name" value="PAC"/>
    <property type="match status" value="3"/>
</dbReference>
<evidence type="ECO:0000256" key="1">
    <source>
        <dbReference type="ARBA" id="ARBA00000085"/>
    </source>
</evidence>
<reference evidence="9" key="1">
    <citation type="journal article" date="2015" name="Nature">
        <title>Complex archaea that bridge the gap between prokaryotes and eukaryotes.</title>
        <authorList>
            <person name="Spang A."/>
            <person name="Saw J.H."/>
            <person name="Jorgensen S.L."/>
            <person name="Zaremba-Niedzwiedzka K."/>
            <person name="Martijn J."/>
            <person name="Lind A.E."/>
            <person name="van Eijk R."/>
            <person name="Schleper C."/>
            <person name="Guy L."/>
            <person name="Ettema T.J."/>
        </authorList>
    </citation>
    <scope>NUCLEOTIDE SEQUENCE</scope>
</reference>
<dbReference type="InterPro" id="IPR005467">
    <property type="entry name" value="His_kinase_dom"/>
</dbReference>
<dbReference type="Pfam" id="PF08447">
    <property type="entry name" value="PAS_3"/>
    <property type="match status" value="1"/>
</dbReference>
<dbReference type="PROSITE" id="PS50113">
    <property type="entry name" value="PAC"/>
    <property type="match status" value="2"/>
</dbReference>
<dbReference type="NCBIfam" id="TIGR00229">
    <property type="entry name" value="sensory_box"/>
    <property type="match status" value="2"/>
</dbReference>
<dbReference type="Gene3D" id="1.10.287.130">
    <property type="match status" value="1"/>
</dbReference>
<comment type="caution">
    <text evidence="9">The sequence shown here is derived from an EMBL/GenBank/DDBJ whole genome shotgun (WGS) entry which is preliminary data.</text>
</comment>
<evidence type="ECO:0000259" key="7">
    <source>
        <dbReference type="PROSITE" id="PS50112"/>
    </source>
</evidence>
<dbReference type="SMART" id="SM00387">
    <property type="entry name" value="HATPase_c"/>
    <property type="match status" value="1"/>
</dbReference>
<dbReference type="EC" id="2.7.13.3" evidence="2"/>
<dbReference type="GO" id="GO:0000155">
    <property type="term" value="F:phosphorelay sensor kinase activity"/>
    <property type="evidence" value="ECO:0007669"/>
    <property type="project" value="InterPro"/>
</dbReference>
<comment type="catalytic activity">
    <reaction evidence="1">
        <text>ATP + protein L-histidine = ADP + protein N-phospho-L-histidine.</text>
        <dbReference type="EC" id="2.7.13.3"/>
    </reaction>
</comment>
<dbReference type="InterPro" id="IPR036097">
    <property type="entry name" value="HisK_dim/P_sf"/>
</dbReference>
<dbReference type="InterPro" id="IPR003594">
    <property type="entry name" value="HATPase_dom"/>
</dbReference>
<keyword evidence="3" id="KW-0597">Phosphoprotein</keyword>
<dbReference type="Pfam" id="PF00512">
    <property type="entry name" value="HisKA"/>
    <property type="match status" value="1"/>
</dbReference>
<dbReference type="AlphaFoldDB" id="A0A0F9M4G6"/>
<dbReference type="CDD" id="cd00082">
    <property type="entry name" value="HisKA"/>
    <property type="match status" value="1"/>
</dbReference>
<evidence type="ECO:0000256" key="4">
    <source>
        <dbReference type="ARBA" id="ARBA00022679"/>
    </source>
</evidence>
<dbReference type="Pfam" id="PF00989">
    <property type="entry name" value="PAS"/>
    <property type="match status" value="1"/>
</dbReference>
<accession>A0A0F9M4G6</accession>
<dbReference type="Gene3D" id="3.30.450.20">
    <property type="entry name" value="PAS domain"/>
    <property type="match status" value="3"/>
</dbReference>
<sequence length="945" mass="110084">MRYENKNNWNLDSLFPSYIKSMNNLFLVINSKKDYEIKLIKDGIFLKKLGYSFKSLIRTSFLDLIHADDVKKFIPLEIQILAKEGKIFWVTVDILKSEEDDKEELLLIITNISKQKDLEFQLKKTKQNLEDIAKIVPNRKARKFKTGQIKLQVPVDDLLSTEQKLEESDEKFRTITEESLMGIGIIQDDQFKYVNERLAEIFGYTKEELKNLPPHGYSKLFHKESFDFVMEQTKRKQAGYSEVINHYNWKGIKKSGESIWLESFSKTVTYKKRFADFVTLFDITEKKEIEDRLKESEAKYHLLFDNLTSAFAFHKIILDEKDQPIDYEFLEANPAFEKQTGLKISEIIGKRVTEVLPGIENDPANWINKYGEVALNRTPINFESYAKPLDQWFHVLAYSPKKGWFATIFTNITKLKKVEKALMESENRYRSLIETSSIGVMEIDVINNKISFINSTLLKILGYKEEELIGIQIRDKIIHSQDLVKLLASHEEREIEFRIFDKLGNLKWLSGRRIPQFDKSGNFLNVRFWLDEITEKKMYEELIIELNINFLNFTEDSRNNIELLINTCKKLLNGNLILYAHKKKTEQSESYEILTSDNQTFIYDTTEFTKNLFLNEFFLEGHDFPQTFLDIHKKKYAQTDPFIKNLNIKGCFGKIIKTHDASESLLCVYYKDNPIITGQNKLVLFLICDAIEIEQRRWQVQQDLEKQNLSLDKINKLKTELFSRTSHELKTPLISIKGFTELLLTLHKNKLDSELISIIEEIRDGGARLEKIINLLLEGTKLGADQLELDKKKEDLAFLVKFCVSELKGLATLRNQSINTDLHKKLPAMFDKERVYEVISNLLLNAIKYTQPGGEISIKSEIIDYYYIISVKDNGIGFTKEEKNQAFTQFGKIERYGQGWDVAIEGTGLGLYITKKLVELHSGKIWLESDGRNRGTTFSFSLPRT</sequence>
<dbReference type="InterPro" id="IPR013655">
    <property type="entry name" value="PAS_fold_3"/>
</dbReference>
<dbReference type="SMART" id="SM00388">
    <property type="entry name" value="HisKA"/>
    <property type="match status" value="1"/>
</dbReference>
<dbReference type="InterPro" id="IPR000014">
    <property type="entry name" value="PAS"/>
</dbReference>
<dbReference type="PROSITE" id="PS50112">
    <property type="entry name" value="PAS"/>
    <property type="match status" value="2"/>
</dbReference>